<evidence type="ECO:0000259" key="22">
    <source>
        <dbReference type="PROSITE" id="PS50003"/>
    </source>
</evidence>
<keyword evidence="12 20" id="KW-0443">Lipid metabolism</keyword>
<comment type="subcellular location">
    <subcellularLocation>
        <location evidence="3">Cleavage furrow</location>
    </subcellularLocation>
    <subcellularLocation>
        <location evidence="2">Cytoplasm</location>
    </subcellularLocation>
    <subcellularLocation>
        <location evidence="1">Membrane</location>
        <topology evidence="1">Peripheral membrane protein</topology>
    </subcellularLocation>
</comment>
<evidence type="ECO:0000256" key="18">
    <source>
        <dbReference type="PIRSR" id="PIRSR628391-3"/>
    </source>
</evidence>
<evidence type="ECO:0000256" key="2">
    <source>
        <dbReference type="ARBA" id="ARBA00004496"/>
    </source>
</evidence>
<dbReference type="InterPro" id="IPR011992">
    <property type="entry name" value="EF-hand-dom_pair"/>
</dbReference>
<dbReference type="GO" id="GO:0004435">
    <property type="term" value="F:phosphatidylinositol-4,5-bisphosphate phospholipase C activity"/>
    <property type="evidence" value="ECO:0007669"/>
    <property type="project" value="UniProtKB-EC"/>
</dbReference>
<dbReference type="InterPro" id="IPR028391">
    <property type="entry name" value="PLC-delta1_cat"/>
</dbReference>
<feature type="binding site" evidence="17">
    <location>
        <position position="429"/>
    </location>
    <ligand>
        <name>substrate</name>
    </ligand>
</feature>
<feature type="binding site" evidence="18">
    <location>
        <position position="638"/>
    </location>
    <ligand>
        <name>Ca(2+)</name>
        <dbReference type="ChEBI" id="CHEBI:29108"/>
        <label>4</label>
    </ligand>
</feature>
<evidence type="ECO:0000256" key="13">
    <source>
        <dbReference type="ARBA" id="ARBA00023136"/>
    </source>
</evidence>
<keyword evidence="11 20" id="KW-0442">Lipid degradation</keyword>
<dbReference type="Pfam" id="PF00387">
    <property type="entry name" value="PI-PLC-Y"/>
    <property type="match status" value="1"/>
</dbReference>
<feature type="binding site" evidence="18">
    <location>
        <position position="302"/>
    </location>
    <ligand>
        <name>Ca(2+)</name>
        <dbReference type="ChEBI" id="CHEBI:29108"/>
        <label>3</label>
        <note>catalytic</note>
    </ligand>
</feature>
<dbReference type="GO" id="GO:0032154">
    <property type="term" value="C:cleavage furrow"/>
    <property type="evidence" value="ECO:0007669"/>
    <property type="project" value="UniProtKB-SubCell"/>
</dbReference>
<evidence type="ECO:0000256" key="17">
    <source>
        <dbReference type="PIRSR" id="PIRSR628391-2"/>
    </source>
</evidence>
<keyword evidence="14" id="KW-0807">Transducer</keyword>
<dbReference type="GO" id="GO:0016042">
    <property type="term" value="P:lipid catabolic process"/>
    <property type="evidence" value="ECO:0007669"/>
    <property type="project" value="UniProtKB-KW"/>
</dbReference>
<feature type="binding site" evidence="18">
    <location>
        <position position="693"/>
    </location>
    <ligand>
        <name>Ca(2+)</name>
        <dbReference type="ChEBI" id="CHEBI:29108"/>
        <label>5</label>
    </ligand>
</feature>
<evidence type="ECO:0000256" key="5">
    <source>
        <dbReference type="ARBA" id="ARBA00022490"/>
    </source>
</evidence>
<dbReference type="Proteomes" id="UP000472267">
    <property type="component" value="Chromosome 4"/>
</dbReference>
<feature type="domain" description="EF-hand" evidence="25">
    <location>
        <begin position="132"/>
        <end position="167"/>
    </location>
</feature>
<evidence type="ECO:0000256" key="4">
    <source>
        <dbReference type="ARBA" id="ARBA00012368"/>
    </source>
</evidence>
<feature type="binding site" evidence="17">
    <location>
        <position position="508"/>
    </location>
    <ligand>
        <name>substrate</name>
    </ligand>
</feature>
<dbReference type="Pfam" id="PF14788">
    <property type="entry name" value="EF-hand_10"/>
    <property type="match status" value="1"/>
</dbReference>
<dbReference type="FunFam" id="1.10.238.10:FF:000005">
    <property type="entry name" value="Phosphoinositide phospholipase C"/>
    <property type="match status" value="1"/>
</dbReference>
<evidence type="ECO:0000259" key="24">
    <source>
        <dbReference type="PROSITE" id="PS50008"/>
    </source>
</evidence>
<evidence type="ECO:0000256" key="11">
    <source>
        <dbReference type="ARBA" id="ARBA00022963"/>
    </source>
</evidence>
<evidence type="ECO:0000256" key="14">
    <source>
        <dbReference type="ARBA" id="ARBA00023224"/>
    </source>
</evidence>
<dbReference type="PROSITE" id="PS50222">
    <property type="entry name" value="EF_HAND_2"/>
    <property type="match status" value="2"/>
</dbReference>
<feature type="compositionally biased region" description="Low complexity" evidence="21">
    <location>
        <begin position="440"/>
        <end position="463"/>
    </location>
</feature>
<dbReference type="Gene3D" id="3.20.20.190">
    <property type="entry name" value="Phosphatidylinositol (PI) phosphodiesterase"/>
    <property type="match status" value="1"/>
</dbReference>
<feature type="active site" evidence="16">
    <location>
        <position position="346"/>
    </location>
</feature>
<feature type="active site" evidence="16">
    <location>
        <position position="301"/>
    </location>
</feature>
<feature type="binding site" evidence="18">
    <location>
        <position position="695"/>
    </location>
    <ligand>
        <name>Ca(2+)</name>
        <dbReference type="ChEBI" id="CHEBI:29108"/>
        <label>5</label>
    </ligand>
</feature>
<evidence type="ECO:0000256" key="8">
    <source>
        <dbReference type="ARBA" id="ARBA00022737"/>
    </source>
</evidence>
<gene>
    <name evidence="26" type="primary">plcd3a</name>
</gene>
<feature type="binding site" evidence="18">
    <location>
        <position position="380"/>
    </location>
    <ligand>
        <name>Ca(2+)</name>
        <dbReference type="ChEBI" id="CHEBI:29108"/>
        <label>3</label>
        <note>catalytic</note>
    </ligand>
</feature>
<dbReference type="InterPro" id="IPR001711">
    <property type="entry name" value="PLipase_C_Pinositol-sp_Y"/>
</dbReference>
<keyword evidence="6" id="KW-0597">Phosphoprotein</keyword>
<dbReference type="PROSITE" id="PS50007">
    <property type="entry name" value="PIPLC_X_DOMAIN"/>
    <property type="match status" value="1"/>
</dbReference>
<dbReference type="FunFam" id="3.20.20.190:FF:000022">
    <property type="entry name" value="Phosphoinositide phospholipase C"/>
    <property type="match status" value="1"/>
</dbReference>
<dbReference type="FunFam" id="2.30.29.30:FF:000088">
    <property type="entry name" value="Phosphoinositide phospholipase C"/>
    <property type="match status" value="1"/>
</dbReference>
<dbReference type="InterPro" id="IPR000008">
    <property type="entry name" value="C2_dom"/>
</dbReference>
<dbReference type="AlphaFoldDB" id="A0A672H4Q4"/>
<evidence type="ECO:0000256" key="19">
    <source>
        <dbReference type="PIRSR" id="PIRSR628391-4"/>
    </source>
</evidence>
<dbReference type="InterPro" id="IPR018247">
    <property type="entry name" value="EF_Hand_1_Ca_BS"/>
</dbReference>
<keyword evidence="27" id="KW-1185">Reference proteome</keyword>
<dbReference type="GO" id="GO:0035556">
    <property type="term" value="P:intracellular signal transduction"/>
    <property type="evidence" value="ECO:0007669"/>
    <property type="project" value="InterPro"/>
</dbReference>
<feature type="binding site" evidence="18">
    <location>
        <position position="664"/>
    </location>
    <ligand>
        <name>Ca(2+)</name>
        <dbReference type="ChEBI" id="CHEBI:29108"/>
        <label>4</label>
    </ligand>
</feature>
<sequence>MNRLLDNEDIRVMMQGCSMVKVRSSRWKKSRNLRLLEDGLTVWCESTKSSRKAQARQTFAVTEVECVREGCKSEALRRLSGSVPENQCFTVVFRGARKSLDLLCPCEDDAQRWVRGLRTLKERVANMTQKEKLDQYPARYLRRADQNQDGKMSYDEVKWLLQMINIDLSEQYARSLFKRCDRSGDGRLDHIEIEEFCRELLRRPELDAVFRHYSSNGCVLSTAELRDFLGDQGEDASLNHAQSLILTYELNDWAQKNLFMTQNGFTMYMLSRENDVFNPDHARVHQDMSRPLSHYFISSSHNTYLTKDQVTGASSTEPYIRALNQGCRCVELDCWDGDKGEPVIYHGHTLTSKVPFKEVIETIAQYAFKASPYPIVLSLENHCSVEQQAVMAKHLRTILGRKLLTKPLSDQPLRELPSPEDLKGRILVKGKKHTPHLSQLGKTGSSASFSSSSEDELASSTKSTPKKEPAKVCAKLSPELSELVVYCRSVPFRGFGSVSELPPNEMSSFSESDALRLIKDSGKLFVRHNSRQLSRIYPSGQRLQSSNYDPQEMWNGGCQMVALNFQTAGEQMDLNQGRFLPNGRCGYVLKPSFLCSPTSNFNPENTGGGPGHIPTQLTIRIISAQQLPKINTDKMSSIVDPQVWVEIHGVAIDNTRDKTHRIDNNGFNPRWDCTLSFQLQVPELALVRFVVEDHDHTAKNDFVGQFTLPFTSVRTGYRHVHLLKADGSSLSPATLFIHVKVARKGVPVKTVSERMAAAKGKA</sequence>
<dbReference type="PRINTS" id="PR00390">
    <property type="entry name" value="PHPHLIPASEC"/>
</dbReference>
<dbReference type="PROSITE" id="PS50003">
    <property type="entry name" value="PH_DOMAIN"/>
    <property type="match status" value="1"/>
</dbReference>
<dbReference type="PROSITE" id="PS00018">
    <property type="entry name" value="EF_HAND_1"/>
    <property type="match status" value="2"/>
</dbReference>
<evidence type="ECO:0000256" key="9">
    <source>
        <dbReference type="ARBA" id="ARBA00022801"/>
    </source>
</evidence>
<dbReference type="PROSITE" id="PS50004">
    <property type="entry name" value="C2"/>
    <property type="match status" value="1"/>
</dbReference>
<dbReference type="SUPFAM" id="SSF49562">
    <property type="entry name" value="C2 domain (Calcium/lipid-binding domain, CaLB)"/>
    <property type="match status" value="1"/>
</dbReference>
<dbReference type="Gene3D" id="2.60.40.150">
    <property type="entry name" value="C2 domain"/>
    <property type="match status" value="1"/>
</dbReference>
<dbReference type="GO" id="GO:0005509">
    <property type="term" value="F:calcium ion binding"/>
    <property type="evidence" value="ECO:0007669"/>
    <property type="project" value="InterPro"/>
</dbReference>
<evidence type="ECO:0000256" key="3">
    <source>
        <dbReference type="ARBA" id="ARBA00004626"/>
    </source>
</evidence>
<proteinExistence type="predicted"/>
<evidence type="ECO:0000256" key="15">
    <source>
        <dbReference type="ARBA" id="ARBA00023674"/>
    </source>
</evidence>
<evidence type="ECO:0000256" key="21">
    <source>
        <dbReference type="SAM" id="MobiDB-lite"/>
    </source>
</evidence>
<dbReference type="EC" id="3.1.4.11" evidence="4 20"/>
<evidence type="ECO:0000256" key="16">
    <source>
        <dbReference type="PIRSR" id="PIRSR628391-1"/>
    </source>
</evidence>
<keyword evidence="7 18" id="KW-0479">Metal-binding</keyword>
<keyword evidence="10 18" id="KW-0106">Calcium</keyword>
<feature type="binding site" evidence="17">
    <location>
        <position position="535"/>
    </location>
    <ligand>
        <name>substrate</name>
    </ligand>
</feature>
<dbReference type="InterPro" id="IPR001849">
    <property type="entry name" value="PH_domain"/>
</dbReference>
<protein>
    <recommendedName>
        <fullName evidence="4 20">Phosphoinositide phospholipase C</fullName>
        <ecNumber evidence="4 20">3.1.4.11</ecNumber>
    </recommendedName>
</protein>
<keyword evidence="8" id="KW-0677">Repeat</keyword>
<evidence type="ECO:0000256" key="10">
    <source>
        <dbReference type="ARBA" id="ARBA00022837"/>
    </source>
</evidence>
<dbReference type="FunFam" id="2.60.40.150:FF:000058">
    <property type="entry name" value="Phosphoinositide phospholipase C"/>
    <property type="match status" value="1"/>
</dbReference>
<dbReference type="InterPro" id="IPR035892">
    <property type="entry name" value="C2_domain_sf"/>
</dbReference>
<dbReference type="InterPro" id="IPR039504">
    <property type="entry name" value="PLC-delta3_EF-hand"/>
</dbReference>
<dbReference type="SMART" id="SM00148">
    <property type="entry name" value="PLCXc"/>
    <property type="match status" value="1"/>
</dbReference>
<dbReference type="PROSITE" id="PS50008">
    <property type="entry name" value="PIPLC_Y_DOMAIN"/>
    <property type="match status" value="1"/>
</dbReference>
<feature type="binding site" evidence="17">
    <location>
        <position position="431"/>
    </location>
    <ligand>
        <name>substrate</name>
    </ligand>
</feature>
<comment type="cofactor">
    <cofactor evidence="18">
        <name>Ca(2+)</name>
        <dbReference type="ChEBI" id="CHEBI:29108"/>
    </cofactor>
    <text evidence="18">Binds 3 Ca(2+) ions per subunit. Two of the Ca(2+) ions are bound to the C2 domain.</text>
</comment>
<feature type="binding site" evidence="18">
    <location>
        <position position="640"/>
    </location>
    <ligand>
        <name>Ca(2+)</name>
        <dbReference type="ChEBI" id="CHEBI:29108"/>
        <label>4</label>
    </ligand>
</feature>
<evidence type="ECO:0000256" key="12">
    <source>
        <dbReference type="ARBA" id="ARBA00023098"/>
    </source>
</evidence>
<dbReference type="Gene3D" id="2.30.29.30">
    <property type="entry name" value="Pleckstrin-homology domain (PH domain)/Phosphotyrosine-binding domain (PTB)"/>
    <property type="match status" value="1"/>
</dbReference>
<evidence type="ECO:0000259" key="23">
    <source>
        <dbReference type="PROSITE" id="PS50004"/>
    </source>
</evidence>
<accession>A0A672H4Q4</accession>
<feature type="binding site" evidence="17">
    <location>
        <begin position="21"/>
        <end position="48"/>
    </location>
    <ligand>
        <name>substrate</name>
    </ligand>
</feature>
<dbReference type="PANTHER" id="PTHR10336">
    <property type="entry name" value="PHOSPHOINOSITIDE-SPECIFIC PHOSPHOLIPASE C FAMILY PROTEIN"/>
    <property type="match status" value="1"/>
</dbReference>
<name>A0A672H4Q4_SALFA</name>
<evidence type="ECO:0000313" key="26">
    <source>
        <dbReference type="Ensembl" id="ENSSFAP00005024062.1"/>
    </source>
</evidence>
<dbReference type="InterPro" id="IPR017946">
    <property type="entry name" value="PLC-like_Pdiesterase_TIM-brl"/>
</dbReference>
<evidence type="ECO:0000256" key="1">
    <source>
        <dbReference type="ARBA" id="ARBA00004170"/>
    </source>
</evidence>
<keyword evidence="5" id="KW-0963">Cytoplasm</keyword>
<dbReference type="CDD" id="cd00275">
    <property type="entry name" value="C2_PLC_like"/>
    <property type="match status" value="1"/>
</dbReference>
<dbReference type="Pfam" id="PF00388">
    <property type="entry name" value="PI-PLC-X"/>
    <property type="match status" value="1"/>
</dbReference>
<dbReference type="SMART" id="SM00149">
    <property type="entry name" value="PLCYc"/>
    <property type="match status" value="1"/>
</dbReference>
<dbReference type="Ensembl" id="ENSSFAT00005025033.1">
    <property type="protein sequence ID" value="ENSSFAP00005024062.1"/>
    <property type="gene ID" value="ENSSFAG00005010454.1"/>
</dbReference>
<dbReference type="Pfam" id="PF00168">
    <property type="entry name" value="C2"/>
    <property type="match status" value="1"/>
</dbReference>
<dbReference type="Pfam" id="PF00169">
    <property type="entry name" value="PH"/>
    <property type="match status" value="1"/>
</dbReference>
<feature type="domain" description="PH" evidence="22">
    <location>
        <begin position="11"/>
        <end position="122"/>
    </location>
</feature>
<dbReference type="InterPro" id="IPR001192">
    <property type="entry name" value="PI-PLC_fam"/>
</dbReference>
<dbReference type="InterPro" id="IPR002048">
    <property type="entry name" value="EF_hand_dom"/>
</dbReference>
<dbReference type="InterPro" id="IPR011993">
    <property type="entry name" value="PH-like_dom_sf"/>
</dbReference>
<evidence type="ECO:0000256" key="20">
    <source>
        <dbReference type="RuleBase" id="RU361133"/>
    </source>
</evidence>
<dbReference type="SMART" id="SM00233">
    <property type="entry name" value="PH"/>
    <property type="match status" value="1"/>
</dbReference>
<feature type="binding site" evidence="18">
    <location>
        <position position="331"/>
    </location>
    <ligand>
        <name>Ca(2+)</name>
        <dbReference type="ChEBI" id="CHEBI:29108"/>
        <label>3</label>
        <note>catalytic</note>
    </ligand>
</feature>
<evidence type="ECO:0000259" key="25">
    <source>
        <dbReference type="PROSITE" id="PS50222"/>
    </source>
</evidence>
<evidence type="ECO:0000313" key="27">
    <source>
        <dbReference type="Proteomes" id="UP000472267"/>
    </source>
</evidence>
<reference evidence="26" key="2">
    <citation type="submission" date="2025-08" db="UniProtKB">
        <authorList>
            <consortium name="Ensembl"/>
        </authorList>
    </citation>
    <scope>IDENTIFICATION</scope>
</reference>
<feature type="glycosylation site" description="O-linked (GlcNAc) serine" evidence="19">
    <location>
        <position position="183"/>
    </location>
</feature>
<dbReference type="SUPFAM" id="SSF47473">
    <property type="entry name" value="EF-hand"/>
    <property type="match status" value="1"/>
</dbReference>
<feature type="domain" description="PI-PLC Y-box" evidence="24">
    <location>
        <begin position="480"/>
        <end position="594"/>
    </location>
</feature>
<dbReference type="PANTHER" id="PTHR10336:SF33">
    <property type="entry name" value="1-PHOSPHATIDYLINOSITOL 4,5-BISPHOSPHATE PHOSPHODIESTERASE DELTA-3"/>
    <property type="match status" value="1"/>
</dbReference>
<feature type="region of interest" description="Disordered" evidence="21">
    <location>
        <begin position="433"/>
        <end position="470"/>
    </location>
</feature>
<keyword evidence="19" id="KW-0325">Glycoprotein</keyword>
<dbReference type="InterPro" id="IPR000909">
    <property type="entry name" value="PLipase_C_PInositol-sp_X_dom"/>
</dbReference>
<dbReference type="CDD" id="cd08593">
    <property type="entry name" value="PI-PLCc_delta"/>
    <property type="match status" value="1"/>
</dbReference>
<organism evidence="26 27">
    <name type="scientific">Salarias fasciatus</name>
    <name type="common">Jewelled blenny</name>
    <name type="synonym">Blennius fasciatus</name>
    <dbReference type="NCBI Taxonomy" id="181472"/>
    <lineage>
        <taxon>Eukaryota</taxon>
        <taxon>Metazoa</taxon>
        <taxon>Chordata</taxon>
        <taxon>Craniata</taxon>
        <taxon>Vertebrata</taxon>
        <taxon>Euteleostomi</taxon>
        <taxon>Actinopterygii</taxon>
        <taxon>Neopterygii</taxon>
        <taxon>Teleostei</taxon>
        <taxon>Neoteleostei</taxon>
        <taxon>Acanthomorphata</taxon>
        <taxon>Ovalentaria</taxon>
        <taxon>Blenniimorphae</taxon>
        <taxon>Blenniiformes</taxon>
        <taxon>Blennioidei</taxon>
        <taxon>Blenniidae</taxon>
        <taxon>Salariinae</taxon>
        <taxon>Salarias</taxon>
    </lineage>
</organism>
<dbReference type="SUPFAM" id="SSF51695">
    <property type="entry name" value="PLC-like phosphodiesterases"/>
    <property type="match status" value="1"/>
</dbReference>
<feature type="binding site" evidence="18">
    <location>
        <position position="333"/>
    </location>
    <ligand>
        <name>Ca(2+)</name>
        <dbReference type="ChEBI" id="CHEBI:29108"/>
        <label>3</label>
        <note>catalytic</note>
    </ligand>
</feature>
<feature type="domain" description="C2" evidence="23">
    <location>
        <begin position="595"/>
        <end position="724"/>
    </location>
</feature>
<dbReference type="Gene3D" id="1.10.238.10">
    <property type="entry name" value="EF-hand"/>
    <property type="match status" value="2"/>
</dbReference>
<dbReference type="GO" id="GO:0005737">
    <property type="term" value="C:cytoplasm"/>
    <property type="evidence" value="ECO:0007669"/>
    <property type="project" value="UniProtKB-SubCell"/>
</dbReference>
<feature type="domain" description="EF-hand" evidence="25">
    <location>
        <begin position="168"/>
        <end position="203"/>
    </location>
</feature>
<keyword evidence="13" id="KW-0472">Membrane</keyword>
<evidence type="ECO:0000256" key="7">
    <source>
        <dbReference type="ARBA" id="ARBA00022723"/>
    </source>
</evidence>
<evidence type="ECO:0000256" key="6">
    <source>
        <dbReference type="ARBA" id="ARBA00022553"/>
    </source>
</evidence>
<dbReference type="SUPFAM" id="SSF50729">
    <property type="entry name" value="PH domain-like"/>
    <property type="match status" value="1"/>
</dbReference>
<comment type="catalytic activity">
    <reaction evidence="15">
        <text>a 1,2-diacyl-sn-glycero-3-phospho-(1D-myo-inositol-4,5-bisphosphate) + H2O = 1D-myo-inositol 1,4,5-trisphosphate + a 1,2-diacyl-sn-glycerol + H(+)</text>
        <dbReference type="Rhea" id="RHEA:33179"/>
        <dbReference type="ChEBI" id="CHEBI:15377"/>
        <dbReference type="ChEBI" id="CHEBI:15378"/>
        <dbReference type="ChEBI" id="CHEBI:17815"/>
        <dbReference type="ChEBI" id="CHEBI:58456"/>
        <dbReference type="ChEBI" id="CHEBI:203600"/>
        <dbReference type="EC" id="3.1.4.11"/>
    </reaction>
    <physiologicalReaction direction="left-to-right" evidence="15">
        <dbReference type="Rhea" id="RHEA:33180"/>
    </physiologicalReaction>
</comment>
<reference evidence="26" key="1">
    <citation type="submission" date="2019-06" db="EMBL/GenBank/DDBJ databases">
        <authorList>
            <consortium name="Wellcome Sanger Institute Data Sharing"/>
        </authorList>
    </citation>
    <scope>NUCLEOTIDE SEQUENCE [LARGE SCALE GENOMIC DNA]</scope>
</reference>
<keyword evidence="9 20" id="KW-0378">Hydrolase</keyword>
<dbReference type="FunFam" id="1.10.238.10:FF:000071">
    <property type="entry name" value="Phosphoinositide phospholipase C"/>
    <property type="match status" value="1"/>
</dbReference>
<dbReference type="SMART" id="SM00239">
    <property type="entry name" value="C2"/>
    <property type="match status" value="1"/>
</dbReference>
<reference evidence="26" key="3">
    <citation type="submission" date="2025-09" db="UniProtKB">
        <authorList>
            <consortium name="Ensembl"/>
        </authorList>
    </citation>
    <scope>IDENTIFICATION</scope>
</reference>